<evidence type="ECO:0000313" key="2">
    <source>
        <dbReference type="EMBL" id="CEK87176.1"/>
    </source>
</evidence>
<proteinExistence type="inferred from homology"/>
<dbReference type="PANTHER" id="PTHR13109">
    <property type="entry name" value="NEUROCHONDRIN"/>
    <property type="match status" value="1"/>
</dbReference>
<dbReference type="InterPro" id="IPR008709">
    <property type="entry name" value="Neurochondrin"/>
</dbReference>
<gene>
    <name evidence="2" type="primary">ORF157823</name>
</gene>
<dbReference type="EMBL" id="HACG01040311">
    <property type="protein sequence ID" value="CEK87176.1"/>
    <property type="molecule type" value="Transcribed_RNA"/>
</dbReference>
<evidence type="ECO:0000256" key="1">
    <source>
        <dbReference type="ARBA" id="ARBA00006927"/>
    </source>
</evidence>
<reference evidence="2" key="1">
    <citation type="submission" date="2014-12" db="EMBL/GenBank/DDBJ databases">
        <title>Insight into the proteome of Arion vulgaris.</title>
        <authorList>
            <person name="Aradska J."/>
            <person name="Bulat T."/>
            <person name="Smidak R."/>
            <person name="Sarate P."/>
            <person name="Gangsoo J."/>
            <person name="Sialana F."/>
            <person name="Bilban M."/>
            <person name="Lubec G."/>
        </authorList>
    </citation>
    <scope>NUCLEOTIDE SEQUENCE</scope>
    <source>
        <tissue evidence="2">Skin</tissue>
    </source>
</reference>
<sequence length="317" mass="35520">MKMYAAHAEQVKKETSQQHRDSCLALLIEGTSDDDTFAALLTITRLVRNNSFTEWDRKNILEAAGLGFLIKFVKSKSLRTCPHPGLYTSAILSFLSCWTVEPYIAQLPDIRELLDVVNDVISPDSCYNEDSSNDSCFSYKQMCRDVEEIVCNLAKHELGVEYLIQSQTLKFMFEYACSSSCQDVTFVLASLSAVVQTRGENVLNIDPDTFYTLMTMAVSRLEQTSVMEEKIASAKILTSFLTGVATIEINAQMDWVIKLVQVLHKLIRLKLAPDDCQGFLSLVCVLVSTAGPHVFNYDIREGCHFLKTVVAHISVEV</sequence>
<feature type="non-terminal residue" evidence="2">
    <location>
        <position position="317"/>
    </location>
</feature>
<name>A0A0B7B4G3_9EUPU</name>
<evidence type="ECO:0008006" key="3">
    <source>
        <dbReference type="Google" id="ProtNLM"/>
    </source>
</evidence>
<organism evidence="2">
    <name type="scientific">Arion vulgaris</name>
    <dbReference type="NCBI Taxonomy" id="1028688"/>
    <lineage>
        <taxon>Eukaryota</taxon>
        <taxon>Metazoa</taxon>
        <taxon>Spiralia</taxon>
        <taxon>Lophotrochozoa</taxon>
        <taxon>Mollusca</taxon>
        <taxon>Gastropoda</taxon>
        <taxon>Heterobranchia</taxon>
        <taxon>Euthyneura</taxon>
        <taxon>Panpulmonata</taxon>
        <taxon>Eupulmonata</taxon>
        <taxon>Stylommatophora</taxon>
        <taxon>Helicina</taxon>
        <taxon>Arionoidea</taxon>
        <taxon>Arionidae</taxon>
        <taxon>Arion</taxon>
    </lineage>
</organism>
<comment type="similarity">
    <text evidence="1">Belongs to the neurochondrin family.</text>
</comment>
<protein>
    <recommendedName>
        <fullName evidence="3">Neurochondrin</fullName>
    </recommendedName>
</protein>
<dbReference type="AlphaFoldDB" id="A0A0B7B4G3"/>
<dbReference type="Pfam" id="PF05536">
    <property type="entry name" value="Neurochondrin"/>
    <property type="match status" value="1"/>
</dbReference>
<dbReference type="PANTHER" id="PTHR13109:SF7">
    <property type="entry name" value="NEUROCHONDRIN"/>
    <property type="match status" value="1"/>
</dbReference>
<accession>A0A0B7B4G3</accession>